<keyword evidence="3" id="KW-1185">Reference proteome</keyword>
<feature type="compositionally biased region" description="Basic residues" evidence="1">
    <location>
        <begin position="1"/>
        <end position="16"/>
    </location>
</feature>
<feature type="region of interest" description="Disordered" evidence="1">
    <location>
        <begin position="1"/>
        <end position="36"/>
    </location>
</feature>
<dbReference type="Proteomes" id="UP000296049">
    <property type="component" value="Unassembled WGS sequence"/>
</dbReference>
<proteinExistence type="predicted"/>
<accession>R0M3H1</accession>
<feature type="region of interest" description="Disordered" evidence="1">
    <location>
        <begin position="284"/>
        <end position="303"/>
    </location>
</feature>
<name>R0M3H1_ANAPL</name>
<evidence type="ECO:0000313" key="2">
    <source>
        <dbReference type="EMBL" id="EOB07213.1"/>
    </source>
</evidence>
<feature type="compositionally biased region" description="Polar residues" evidence="1">
    <location>
        <begin position="24"/>
        <end position="36"/>
    </location>
</feature>
<organism evidence="2 3">
    <name type="scientific">Anas platyrhynchos</name>
    <name type="common">Mallard</name>
    <name type="synonym">Anas boschas</name>
    <dbReference type="NCBI Taxonomy" id="8839"/>
    <lineage>
        <taxon>Eukaryota</taxon>
        <taxon>Metazoa</taxon>
        <taxon>Chordata</taxon>
        <taxon>Craniata</taxon>
        <taxon>Vertebrata</taxon>
        <taxon>Euteleostomi</taxon>
        <taxon>Archelosauria</taxon>
        <taxon>Archosauria</taxon>
        <taxon>Dinosauria</taxon>
        <taxon>Saurischia</taxon>
        <taxon>Theropoda</taxon>
        <taxon>Coelurosauria</taxon>
        <taxon>Aves</taxon>
        <taxon>Neognathae</taxon>
        <taxon>Galloanserae</taxon>
        <taxon>Anseriformes</taxon>
        <taxon>Anatidae</taxon>
        <taxon>Anatinae</taxon>
        <taxon>Anas</taxon>
    </lineage>
</organism>
<gene>
    <name evidence="2" type="ORF">Anapl_05794</name>
</gene>
<feature type="region of interest" description="Disordered" evidence="1">
    <location>
        <begin position="326"/>
        <end position="347"/>
    </location>
</feature>
<reference evidence="3" key="1">
    <citation type="journal article" date="2013" name="Nat. Genet.">
        <title>The duck genome and transcriptome provide insight into an avian influenza virus reservoir species.</title>
        <authorList>
            <person name="Huang Y."/>
            <person name="Li Y."/>
            <person name="Burt D.W."/>
            <person name="Chen H."/>
            <person name="Zhang Y."/>
            <person name="Qian W."/>
            <person name="Kim H."/>
            <person name="Gan S."/>
            <person name="Zhao Y."/>
            <person name="Li J."/>
            <person name="Yi K."/>
            <person name="Feng H."/>
            <person name="Zhu P."/>
            <person name="Li B."/>
            <person name="Liu Q."/>
            <person name="Fairley S."/>
            <person name="Magor K.E."/>
            <person name="Du Z."/>
            <person name="Hu X."/>
            <person name="Goodman L."/>
            <person name="Tafer H."/>
            <person name="Vignal A."/>
            <person name="Lee T."/>
            <person name="Kim K.W."/>
            <person name="Sheng Z."/>
            <person name="An Y."/>
            <person name="Searle S."/>
            <person name="Herrero J."/>
            <person name="Groenen M.A."/>
            <person name="Crooijmans R.P."/>
            <person name="Faraut T."/>
            <person name="Cai Q."/>
            <person name="Webster R.G."/>
            <person name="Aldridge J.R."/>
            <person name="Warren W.C."/>
            <person name="Bartschat S."/>
            <person name="Kehr S."/>
            <person name="Marz M."/>
            <person name="Stadler P.F."/>
            <person name="Smith J."/>
            <person name="Kraus R.H."/>
            <person name="Zhao Y."/>
            <person name="Ren L."/>
            <person name="Fei J."/>
            <person name="Morisson M."/>
            <person name="Kaiser P."/>
            <person name="Griffin D.K."/>
            <person name="Rao M."/>
            <person name="Pitel F."/>
            <person name="Wang J."/>
            <person name="Li N."/>
        </authorList>
    </citation>
    <scope>NUCLEOTIDE SEQUENCE [LARGE SCALE GENOMIC DNA]</scope>
</reference>
<sequence length="493" mass="53768">MEGGLRGKRPHAKEKKTRTEKSTLSKTSAADYRASTSKGQNSCHLLTIVQSYCETTRNSVQPYVTTPAALVTGTQHDSRVAEEINAHVHSIKASSPAHRAVLAEGLMAHPRQSFHAADAASMSQLNGLQGHCLYKTQLQHMKCTGYDARSSLISKSLAKEMSLNTRKQVAVLNLRQHRPVQDVPQAQHQVRLLKDSSFLPRQVFLSVNPLLKKSLKNTSKAQSTAAGTPRPTLQTTLELTVQDERKHRLQLLLLRRGKGPGRFESNVVLHPAPELGTAQCFSPSTAASQHDVPSSCQPPARGTEVGVARAASSLVPVLRQGGASSIDKLSTSHSAPDEAPPALVHPFHNPHIRGTQRLGGLFKVTTGIIHGASSETEAPPLLVWQPDHDAFNCITANYSPCHQSRIQKRFKSLEDYDIFMGGQHFITNLETWGRTGKPPEAGEEGAAQRKADGVQRGRGWQAAAHKTAPISFPKENIAFLPECLNNHQLFVNL</sequence>
<feature type="region of interest" description="Disordered" evidence="1">
    <location>
        <begin position="434"/>
        <end position="454"/>
    </location>
</feature>
<dbReference type="AlphaFoldDB" id="R0M3H1"/>
<dbReference type="EMBL" id="KB742549">
    <property type="protein sequence ID" value="EOB07213.1"/>
    <property type="molecule type" value="Genomic_DNA"/>
</dbReference>
<protein>
    <submittedName>
        <fullName evidence="2">Uncharacterized protein</fullName>
    </submittedName>
</protein>
<evidence type="ECO:0000313" key="3">
    <source>
        <dbReference type="Proteomes" id="UP000296049"/>
    </source>
</evidence>
<feature type="compositionally biased region" description="Polar residues" evidence="1">
    <location>
        <begin position="284"/>
        <end position="297"/>
    </location>
</feature>
<evidence type="ECO:0000256" key="1">
    <source>
        <dbReference type="SAM" id="MobiDB-lite"/>
    </source>
</evidence>